<dbReference type="InterPro" id="IPR000276">
    <property type="entry name" value="GPCR_Rhodpsn"/>
</dbReference>
<dbReference type="GO" id="GO:0005886">
    <property type="term" value="C:plasma membrane"/>
    <property type="evidence" value="ECO:0007669"/>
    <property type="project" value="UniProtKB-SubCell"/>
</dbReference>
<feature type="transmembrane region" description="Helical" evidence="13">
    <location>
        <begin position="126"/>
        <end position="145"/>
    </location>
</feature>
<dbReference type="SUPFAM" id="SSF81321">
    <property type="entry name" value="Family A G protein-coupled receptor-like"/>
    <property type="match status" value="1"/>
</dbReference>
<dbReference type="GeneID" id="136786338"/>
<protein>
    <recommendedName>
        <fullName evidence="11">Neuropeptide S receptor</fullName>
    </recommendedName>
    <alternativeName>
        <fullName evidence="12">G-protein coupled receptor 154</fullName>
    </alternativeName>
</protein>
<dbReference type="InterPro" id="IPR017452">
    <property type="entry name" value="GPCR_Rhodpsn_7TM"/>
</dbReference>
<comment type="similarity">
    <text evidence="13">Belongs to the G-protein coupled receptor 1 family. Vasopressin/oxytocin receptor subfamily.</text>
</comment>
<dbReference type="OrthoDB" id="5987909at2759"/>
<evidence type="ECO:0000256" key="3">
    <source>
        <dbReference type="ARBA" id="ARBA00022692"/>
    </source>
</evidence>
<dbReference type="CDD" id="cd15197">
    <property type="entry name" value="7tmA_NPSR"/>
    <property type="match status" value="1"/>
</dbReference>
<evidence type="ECO:0000256" key="13">
    <source>
        <dbReference type="RuleBase" id="RU046427"/>
    </source>
</evidence>
<evidence type="ECO:0000259" key="15">
    <source>
        <dbReference type="PROSITE" id="PS50262"/>
    </source>
</evidence>
<evidence type="ECO:0000256" key="2">
    <source>
        <dbReference type="ARBA" id="ARBA00022475"/>
    </source>
</evidence>
<feature type="transmembrane region" description="Helical" evidence="13">
    <location>
        <begin position="165"/>
        <end position="186"/>
    </location>
</feature>
<feature type="domain" description="G-protein coupled receptors family 1 profile" evidence="15">
    <location>
        <begin position="108"/>
        <end position="374"/>
    </location>
</feature>
<proteinExistence type="inferred from homology"/>
<sequence length="416" mass="47586">MPLVASGGAVRSWFCCFALTGETCLHELLGKQAPRQFKQKPVMEVSSTEASSRSPAGSGWLDFTLVTCTETLTFTEVVEEEEWGSFYYSFKTEQLVTLWILFIVTIAGNAIVLFSTWRRKRKSRMTFFVTQLAITDSFTGLINIMTDIIWRYTGDFMAPDIVCRVIRYLQVVLLYASTYVLVSLSIDRYHAIVYPMKFMQGERQAKVLIGVAWSLSFLFSIPTLIIFGKRQLSNGEVQCWALWPDDSYWIPYMTVVAFLVYFIPLIIISIIYSIVIRTIWMKSKAQSVIISSCPDGKTSSAGYTSRGFISRAKVKAIKYSIVIILAFVLCWSPYFLFDILDNFNILPETKERFFASVIIQNLPALNSAINPLIYCVFSNRLCPPFEERRTRRLEGTFRDRSDGGQEMQVLSKPEYI</sequence>
<dbReference type="InterPro" id="IPR001817">
    <property type="entry name" value="Vasoprsn_rcpt"/>
</dbReference>
<feature type="compositionally biased region" description="Basic and acidic residues" evidence="14">
    <location>
        <begin position="393"/>
        <end position="403"/>
    </location>
</feature>
<keyword evidence="8 13" id="KW-0325">Glycoprotein</keyword>
<accession>A0A8B9DL16</accession>
<evidence type="ECO:0000256" key="6">
    <source>
        <dbReference type="ARBA" id="ARBA00023136"/>
    </source>
</evidence>
<dbReference type="PANTHER" id="PTHR24244:SF2">
    <property type="entry name" value="NEUROPEPTIDE S RECEPTOR"/>
    <property type="match status" value="1"/>
</dbReference>
<feature type="transmembrane region" description="Helical" evidence="13">
    <location>
        <begin position="96"/>
        <end position="114"/>
    </location>
</feature>
<dbReference type="Gene3D" id="1.20.1070.10">
    <property type="entry name" value="Rhodopsin 7-helix transmembrane proteins"/>
    <property type="match status" value="1"/>
</dbReference>
<keyword evidence="6 13" id="KW-0472">Membrane</keyword>
<evidence type="ECO:0000313" key="16">
    <source>
        <dbReference type="Ensembl" id="ENSACDP00005008054.1"/>
    </source>
</evidence>
<keyword evidence="9 13" id="KW-0807">Transducer</keyword>
<dbReference type="RefSeq" id="XP_066848374.1">
    <property type="nucleotide sequence ID" value="XM_066992273.1"/>
</dbReference>
<evidence type="ECO:0000256" key="10">
    <source>
        <dbReference type="ARBA" id="ARBA00057248"/>
    </source>
</evidence>
<comment type="caution">
    <text evidence="13">Lacks conserved residue(s) required for the propagation of feature annotation.</text>
</comment>
<keyword evidence="3 13" id="KW-0812">Transmembrane</keyword>
<dbReference type="Proteomes" id="UP000694521">
    <property type="component" value="Unplaced"/>
</dbReference>
<reference evidence="16" key="2">
    <citation type="submission" date="2025-09" db="UniProtKB">
        <authorList>
            <consortium name="Ensembl"/>
        </authorList>
    </citation>
    <scope>IDENTIFICATION</scope>
</reference>
<dbReference type="Pfam" id="PF00001">
    <property type="entry name" value="7tm_1"/>
    <property type="match status" value="1"/>
</dbReference>
<dbReference type="GO" id="GO:0051281">
    <property type="term" value="P:positive regulation of release of sequestered calcium ion into cytosol"/>
    <property type="evidence" value="ECO:0007669"/>
    <property type="project" value="TreeGrafter"/>
</dbReference>
<keyword evidence="5 13" id="KW-0297">G-protein coupled receptor</keyword>
<dbReference type="PRINTS" id="PR00237">
    <property type="entry name" value="GPCRRHODOPSN"/>
</dbReference>
<feature type="transmembrane region" description="Helical" evidence="13">
    <location>
        <begin position="248"/>
        <end position="275"/>
    </location>
</feature>
<dbReference type="InterPro" id="IPR027294">
    <property type="entry name" value="NPS_rcpt"/>
</dbReference>
<dbReference type="PANTHER" id="PTHR24244">
    <property type="entry name" value="NEUROPEPTIDE S RECEPTOR"/>
    <property type="match status" value="1"/>
</dbReference>
<evidence type="ECO:0000256" key="7">
    <source>
        <dbReference type="ARBA" id="ARBA00023170"/>
    </source>
</evidence>
<evidence type="ECO:0000256" key="11">
    <source>
        <dbReference type="ARBA" id="ARBA00070089"/>
    </source>
</evidence>
<dbReference type="GO" id="GO:0008188">
    <property type="term" value="F:neuropeptide receptor activity"/>
    <property type="evidence" value="ECO:0007669"/>
    <property type="project" value="InterPro"/>
</dbReference>
<evidence type="ECO:0000256" key="12">
    <source>
        <dbReference type="ARBA" id="ARBA00077054"/>
    </source>
</evidence>
<feature type="transmembrane region" description="Helical" evidence="13">
    <location>
        <begin position="316"/>
        <end position="337"/>
    </location>
</feature>
<comment type="subcellular location">
    <subcellularLocation>
        <location evidence="1 13">Cell membrane</location>
        <topology evidence="1 13">Multi-pass membrane protein</topology>
    </subcellularLocation>
</comment>
<keyword evidence="2" id="KW-1003">Cell membrane</keyword>
<dbReference type="Ensembl" id="ENSACDT00005009693.1">
    <property type="protein sequence ID" value="ENSACDP00005008054.1"/>
    <property type="gene ID" value="ENSACDG00005005909.1"/>
</dbReference>
<dbReference type="AlphaFoldDB" id="A0A8B9DL16"/>
<evidence type="ECO:0000256" key="9">
    <source>
        <dbReference type="ARBA" id="ARBA00023224"/>
    </source>
</evidence>
<organism evidence="16 17">
    <name type="scientific">Anser cygnoides</name>
    <name type="common">Swan goose</name>
    <dbReference type="NCBI Taxonomy" id="8845"/>
    <lineage>
        <taxon>Eukaryota</taxon>
        <taxon>Metazoa</taxon>
        <taxon>Chordata</taxon>
        <taxon>Craniata</taxon>
        <taxon>Vertebrata</taxon>
        <taxon>Euteleostomi</taxon>
        <taxon>Archelosauria</taxon>
        <taxon>Archosauria</taxon>
        <taxon>Dinosauria</taxon>
        <taxon>Saurischia</taxon>
        <taxon>Theropoda</taxon>
        <taxon>Coelurosauria</taxon>
        <taxon>Aves</taxon>
        <taxon>Neognathae</taxon>
        <taxon>Galloanserae</taxon>
        <taxon>Anseriformes</taxon>
        <taxon>Anatidae</taxon>
        <taxon>Anserinae</taxon>
        <taxon>Anser</taxon>
    </lineage>
</organism>
<feature type="transmembrane region" description="Helical" evidence="13">
    <location>
        <begin position="207"/>
        <end position="228"/>
    </location>
</feature>
<evidence type="ECO:0000256" key="1">
    <source>
        <dbReference type="ARBA" id="ARBA00004651"/>
    </source>
</evidence>
<evidence type="ECO:0000313" key="17">
    <source>
        <dbReference type="Proteomes" id="UP000694521"/>
    </source>
</evidence>
<evidence type="ECO:0000256" key="8">
    <source>
        <dbReference type="ARBA" id="ARBA00023180"/>
    </source>
</evidence>
<dbReference type="PRINTS" id="PR00896">
    <property type="entry name" value="VASOPRESSINR"/>
</dbReference>
<reference evidence="16" key="1">
    <citation type="submission" date="2025-08" db="UniProtKB">
        <authorList>
            <consortium name="Ensembl"/>
        </authorList>
    </citation>
    <scope>IDENTIFICATION</scope>
</reference>
<evidence type="ECO:0000256" key="5">
    <source>
        <dbReference type="ARBA" id="ARBA00023040"/>
    </source>
</evidence>
<dbReference type="GO" id="GO:0005000">
    <property type="term" value="F:vasopressin receptor activity"/>
    <property type="evidence" value="ECO:0007669"/>
    <property type="project" value="InterPro"/>
</dbReference>
<dbReference type="PROSITE" id="PS50262">
    <property type="entry name" value="G_PROTEIN_RECEP_F1_2"/>
    <property type="match status" value="1"/>
</dbReference>
<keyword evidence="17" id="KW-1185">Reference proteome</keyword>
<gene>
    <name evidence="16" type="primary">LOC136786338</name>
</gene>
<dbReference type="FunFam" id="1.20.1070.10:FF:000188">
    <property type="entry name" value="Neuropeptide S receptor"/>
    <property type="match status" value="1"/>
</dbReference>
<feature type="region of interest" description="Disordered" evidence="14">
    <location>
        <begin position="393"/>
        <end position="416"/>
    </location>
</feature>
<comment type="function">
    <text evidence="10">G-protein coupled receptor for neuropeptide S (NPS). Promotes mobilization of intracellular Ca(2+) stores. Inhibits cell growth in response to NPS binding. Involved in pathogenesis of asthma and other IgE-mediated diseases.</text>
</comment>
<keyword evidence="7 13" id="KW-0675">Receptor</keyword>
<evidence type="ECO:0000256" key="4">
    <source>
        <dbReference type="ARBA" id="ARBA00022989"/>
    </source>
</evidence>
<name>A0A8B9DL16_ANSCY</name>
<keyword evidence="4 13" id="KW-1133">Transmembrane helix</keyword>
<dbReference type="PROSITE" id="PS00237">
    <property type="entry name" value="G_PROTEIN_RECEP_F1_1"/>
    <property type="match status" value="1"/>
</dbReference>
<dbReference type="GO" id="GO:0005737">
    <property type="term" value="C:cytoplasm"/>
    <property type="evidence" value="ECO:0007669"/>
    <property type="project" value="TreeGrafter"/>
</dbReference>
<evidence type="ECO:0000256" key="14">
    <source>
        <dbReference type="SAM" id="MobiDB-lite"/>
    </source>
</evidence>